<sequence>MADDLEKRITAKMVLDSSGFNSSIQGVNQQLRLAQSELKASSEQLGVFGTNTERLKATTEGLSRQIDLQRQKVDIYQSSIQKTTEKLQNNIKARDELKKKLEEATAKYNESIKLYGKESEEANKAKESVDKLTEEYKQKQKQVENNSKTINNYTVKMNQAEEGLAKMQGELQKTNDELAKSENKWLNAGKALEETSQKLKTTGESVGNVGGVILKATAPLVGLGAASLKFGIEFESAFAGVKKTVTATEEQLAGLSQGIRDLSKQMPQTASEIAGVAEAAGQLGIKTESILGFTKTMVMLGDTTNLTSEQAATDLARLANITQMPQTQFDRLGSSIVALGNTMATTESEIVSMSLRLAAQGKQVGMSEAEIAALAGTMSSLGIEAEAGGTAMTTTLKKIQTAVAEGGSDLKAFADVARMSSQDFANLFNEDAVSALDAFVKGLAGSSAEGKNLTTILSDLGITGIRESDTLLRMAGASELLSSAVETSTQAWEENVALSNEAEQRYQTTGSRLLMLKNQFIDVGIKLGEVLIPYVETAALKVGEFADWLGQLDKSTLDTTTKIVGLTVAFGGILKIGGGAISTVGSIAGGLGKLSTALGGAKLATAGIGTAASVAGGVSGLGALTAGLGSAAVAVAPFVLAAGGIAAVGYGINKSMSQEAVPAVDLFADHVEMTAEQVELASQSMGAVVETTTTQITEGTKEAVGAYLELDNQATETLSNLYINSTTITSQIADDMVGQYSSMTSQIKVGLDKHHQQLLSDMELFFTNSRTLSDAEEKEVLAKLQNDNNAKKAEIDNYTKQIQEILIKASEDKRALTLEEQQEINEIQEKMRVNAVKSLSDSEVESKVILERLKEYSTRITAEQASEVIANAERQRKEAVDKAEQQYQETVKNIIRMRDETGVISADQADRLIKDATRQKNEGIVKAQELKDGVVEKIRSMNRDILNDINITDGSIKNGWNKLKDWFGNNPITRWVRTQMSGEDNLDIGQNWAGTSSWRGGLTTLHERGWEIFDLPKGTRVYPHEASVELVNKMAQSFASQSRGGFGLGKVEVNLNVHGNLDKSILPQVERVLESSSQKIVKELNKMGVRIR</sequence>
<feature type="coiled-coil region" evidence="2">
    <location>
        <begin position="781"/>
        <end position="808"/>
    </location>
</feature>
<dbReference type="Proteomes" id="UP000007726">
    <property type="component" value="Chromosome"/>
</dbReference>
<dbReference type="RefSeq" id="WP_015943452.1">
    <property type="nucleotide sequence ID" value="NC_011830.1"/>
</dbReference>
<evidence type="ECO:0000259" key="3">
    <source>
        <dbReference type="Pfam" id="PF10145"/>
    </source>
</evidence>
<dbReference type="AlphaFoldDB" id="B8FNZ4"/>
<feature type="coiled-coil region" evidence="2">
    <location>
        <begin position="80"/>
        <end position="184"/>
    </location>
</feature>
<dbReference type="NCBIfam" id="TIGR01760">
    <property type="entry name" value="tape_meas_TP901"/>
    <property type="match status" value="1"/>
</dbReference>
<keyword evidence="1" id="KW-1188">Viral release from host cell</keyword>
<evidence type="ECO:0000256" key="1">
    <source>
        <dbReference type="ARBA" id="ARBA00022612"/>
    </source>
</evidence>
<protein>
    <submittedName>
        <fullName evidence="4">Phage tail tape measure protein, TP901 family</fullName>
    </submittedName>
</protein>
<dbReference type="EMBL" id="CP001336">
    <property type="protein sequence ID" value="ACL19519.1"/>
    <property type="molecule type" value="Genomic_DNA"/>
</dbReference>
<organism evidence="4 5">
    <name type="scientific">Desulfitobacterium hafniense (strain DSM 10664 / DCB-2)</name>
    <dbReference type="NCBI Taxonomy" id="272564"/>
    <lineage>
        <taxon>Bacteria</taxon>
        <taxon>Bacillati</taxon>
        <taxon>Bacillota</taxon>
        <taxon>Clostridia</taxon>
        <taxon>Eubacteriales</taxon>
        <taxon>Desulfitobacteriaceae</taxon>
        <taxon>Desulfitobacterium</taxon>
    </lineage>
</organism>
<evidence type="ECO:0000313" key="5">
    <source>
        <dbReference type="Proteomes" id="UP000007726"/>
    </source>
</evidence>
<evidence type="ECO:0000313" key="4">
    <source>
        <dbReference type="EMBL" id="ACL19519.1"/>
    </source>
</evidence>
<proteinExistence type="predicted"/>
<reference evidence="4 5" key="1">
    <citation type="journal article" date="2012" name="BMC Microbiol.">
        <title>Genome sequence of Desulfitobacterium hafniense DCB-2, a Gram-positive anaerobe capable of dehalogenation and metal reduction.</title>
        <authorList>
            <person name="Kim S.H."/>
            <person name="Harzman C."/>
            <person name="Davis J.K."/>
            <person name="Hutcheson R."/>
            <person name="Broderick J.B."/>
            <person name="Marsh T.L."/>
            <person name="Tiedje J.M."/>
        </authorList>
    </citation>
    <scope>NUCLEOTIDE SEQUENCE [LARGE SCALE GENOMIC DNA]</scope>
    <source>
        <strain evidence="5">DSM 10664 / DCB-2</strain>
    </source>
</reference>
<feature type="coiled-coil region" evidence="2">
    <location>
        <begin position="862"/>
        <end position="900"/>
    </location>
</feature>
<dbReference type="Pfam" id="PF10145">
    <property type="entry name" value="PhageMin_Tail"/>
    <property type="match status" value="1"/>
</dbReference>
<dbReference type="KEGG" id="dhd:Dhaf_1466"/>
<keyword evidence="2" id="KW-0175">Coiled coil</keyword>
<accession>B8FNZ4</accession>
<feature type="domain" description="Phage tail tape measure protein" evidence="3">
    <location>
        <begin position="258"/>
        <end position="451"/>
    </location>
</feature>
<dbReference type="HOGENOM" id="CLU_002005_2_1_9"/>
<dbReference type="PANTHER" id="PTHR37813">
    <property type="entry name" value="FELS-2 PROPHAGE PROTEIN"/>
    <property type="match status" value="1"/>
</dbReference>
<dbReference type="InterPro" id="IPR010090">
    <property type="entry name" value="Phage_tape_meas"/>
</dbReference>
<dbReference type="SUPFAM" id="SSF57997">
    <property type="entry name" value="Tropomyosin"/>
    <property type="match status" value="1"/>
</dbReference>
<gene>
    <name evidence="4" type="ordered locus">Dhaf_1466</name>
</gene>
<name>B8FNZ4_DESHD</name>
<evidence type="ECO:0000256" key="2">
    <source>
        <dbReference type="SAM" id="Coils"/>
    </source>
</evidence>
<dbReference type="PANTHER" id="PTHR37813:SF1">
    <property type="entry name" value="FELS-2 PROPHAGE PROTEIN"/>
    <property type="match status" value="1"/>
</dbReference>